<dbReference type="EMBL" id="HQ667981">
    <property type="protein sequence ID" value="ADU04599.1"/>
    <property type="molecule type" value="Genomic_DNA"/>
</dbReference>
<comment type="similarity">
    <text evidence="1">Belongs to the universal ribosomal protein uL6 family.</text>
</comment>
<protein>
    <submittedName>
        <fullName evidence="4">Ribosomal protein L6</fullName>
    </submittedName>
</protein>
<dbReference type="GO" id="GO:0006412">
    <property type="term" value="P:translation"/>
    <property type="evidence" value="ECO:0007669"/>
    <property type="project" value="InterPro"/>
</dbReference>
<dbReference type="GO" id="GO:0019843">
    <property type="term" value="F:rRNA binding"/>
    <property type="evidence" value="ECO:0007669"/>
    <property type="project" value="InterPro"/>
</dbReference>
<proteinExistence type="inferred from homology"/>
<gene>
    <name evidence="4" type="primary">rpl6</name>
</gene>
<evidence type="ECO:0000256" key="2">
    <source>
        <dbReference type="ARBA" id="ARBA00022980"/>
    </source>
</evidence>
<keyword evidence="4" id="KW-0496">Mitochondrion</keyword>
<organism evidence="4">
    <name type="scientific">Mesostigma viride</name>
    <name type="common">Green alga</name>
    <dbReference type="NCBI Taxonomy" id="41882"/>
    <lineage>
        <taxon>Eukaryota</taxon>
        <taxon>Viridiplantae</taxon>
        <taxon>Streptophyta</taxon>
        <taxon>Mesostigmatophyceae</taxon>
        <taxon>Mesostigmatales</taxon>
        <taxon>Mesostigmataceae</taxon>
        <taxon>Mesostigma</taxon>
    </lineage>
</organism>
<evidence type="ECO:0000256" key="1">
    <source>
        <dbReference type="ARBA" id="ARBA00009356"/>
    </source>
</evidence>
<dbReference type="AlphaFoldDB" id="G8DKC8"/>
<keyword evidence="2 4" id="KW-0689">Ribosomal protein</keyword>
<dbReference type="Gene3D" id="3.90.930.12">
    <property type="entry name" value="Ribosomal protein L6, alpha-beta domain"/>
    <property type="match status" value="1"/>
</dbReference>
<geneLocation type="mitochondrion" evidence="4"/>
<accession>G8DKC8</accession>
<dbReference type="GO" id="GO:0005840">
    <property type="term" value="C:ribosome"/>
    <property type="evidence" value="ECO:0007669"/>
    <property type="project" value="UniProtKB-KW"/>
</dbReference>
<name>G8DKC8_MESVI</name>
<dbReference type="SUPFAM" id="SSF56053">
    <property type="entry name" value="Ribosomal protein L6"/>
    <property type="match status" value="1"/>
</dbReference>
<sequence>MYSPELKEKTILIPPTTSFSYEKIPYNGLFNISFKTSLGASIYFFAPDSFLFCSEKKFALVHEKKKLQNSISKMQTHLKGVEEGICICLELVSKTYYVEVTSTVLGMISAAPSRSCSSRYRKSGNSLSDREDEKCGKKINLYLGKSHPIVIYLPSHIKVKQALRVPGAGIGAPGGTGTGTKSTQLLLYGVSKQEITYFASWIKNLRPANCFTGRGIRYKNEKIFLKQKKR</sequence>
<dbReference type="GO" id="GO:1990904">
    <property type="term" value="C:ribonucleoprotein complex"/>
    <property type="evidence" value="ECO:0007669"/>
    <property type="project" value="UniProtKB-KW"/>
</dbReference>
<reference evidence="4" key="1">
    <citation type="journal article" date="2012" name="Protist">
        <title>Similar relative mutation rates in the three genetic compartments of mesostigma and chlamydomonas.</title>
        <authorList>
            <person name="Hua J."/>
            <person name="Smith D.R."/>
            <person name="Borza T."/>
            <person name="Lee R.W."/>
        </authorList>
    </citation>
    <scope>NUCLEOTIDE SEQUENCE</scope>
    <source>
        <strain evidence="4">SAG 50-1</strain>
    </source>
</reference>
<evidence type="ECO:0000256" key="3">
    <source>
        <dbReference type="ARBA" id="ARBA00023274"/>
    </source>
</evidence>
<dbReference type="PIRSF" id="PIRSF002162">
    <property type="entry name" value="Ribosomal_L6"/>
    <property type="match status" value="1"/>
</dbReference>
<dbReference type="InterPro" id="IPR000702">
    <property type="entry name" value="Ribosomal_uL6-like"/>
</dbReference>
<dbReference type="GO" id="GO:0003735">
    <property type="term" value="F:structural constituent of ribosome"/>
    <property type="evidence" value="ECO:0007669"/>
    <property type="project" value="InterPro"/>
</dbReference>
<dbReference type="InterPro" id="IPR036789">
    <property type="entry name" value="Ribosomal_uL6-like_a/b-dom_sf"/>
</dbReference>
<keyword evidence="3" id="KW-0687">Ribonucleoprotein</keyword>
<evidence type="ECO:0000313" key="4">
    <source>
        <dbReference type="EMBL" id="ADU04599.1"/>
    </source>
</evidence>